<proteinExistence type="predicted"/>
<sequence length="150" mass="18072">MFAEFNIDNFPIVIVTFSESIHYEEEFNQFLVYWLTLYNNKDDFSFIFDTRNMKNIPFKYAIKMTLFIKSLRKQPYHYLQKSLILVNDNTIKRLLDFVFTLQSPVAPVYLWLTEEDNKDILIETINQVTRVNLYENMIYIKPNSSLIPFL</sequence>
<name>A0A6C0FEB9_9ZZZZ</name>
<evidence type="ECO:0000313" key="1">
    <source>
        <dbReference type="EMBL" id="QHT39284.1"/>
    </source>
</evidence>
<reference evidence="1" key="1">
    <citation type="journal article" date="2020" name="Nature">
        <title>Giant virus diversity and host interactions through global metagenomics.</title>
        <authorList>
            <person name="Schulz F."/>
            <person name="Roux S."/>
            <person name="Paez-Espino D."/>
            <person name="Jungbluth S."/>
            <person name="Walsh D.A."/>
            <person name="Denef V.J."/>
            <person name="McMahon K.D."/>
            <person name="Konstantinidis K.T."/>
            <person name="Eloe-Fadrosh E.A."/>
            <person name="Kyrpides N.C."/>
            <person name="Woyke T."/>
        </authorList>
    </citation>
    <scope>NUCLEOTIDE SEQUENCE</scope>
    <source>
        <strain evidence="1">GVMAG-S-ERX556126-94</strain>
    </source>
</reference>
<protein>
    <recommendedName>
        <fullName evidence="2">CRAL-TRIO domain-containing protein</fullName>
    </recommendedName>
</protein>
<organism evidence="1">
    <name type="scientific">viral metagenome</name>
    <dbReference type="NCBI Taxonomy" id="1070528"/>
    <lineage>
        <taxon>unclassified sequences</taxon>
        <taxon>metagenomes</taxon>
        <taxon>organismal metagenomes</taxon>
    </lineage>
</organism>
<dbReference type="EMBL" id="MN738840">
    <property type="protein sequence ID" value="QHT39284.1"/>
    <property type="molecule type" value="Genomic_DNA"/>
</dbReference>
<evidence type="ECO:0008006" key="2">
    <source>
        <dbReference type="Google" id="ProtNLM"/>
    </source>
</evidence>
<accession>A0A6C0FEB9</accession>
<dbReference type="AlphaFoldDB" id="A0A6C0FEB9"/>